<dbReference type="CDD" id="cd13877">
    <property type="entry name" value="CuRO_2_Fet3p_like"/>
    <property type="match status" value="1"/>
</dbReference>
<evidence type="ECO:0000256" key="1">
    <source>
        <dbReference type="ARBA" id="ARBA00010609"/>
    </source>
</evidence>
<evidence type="ECO:0000313" key="12">
    <source>
        <dbReference type="Proteomes" id="UP001213681"/>
    </source>
</evidence>
<evidence type="ECO:0000259" key="10">
    <source>
        <dbReference type="Pfam" id="PF07732"/>
    </source>
</evidence>
<comment type="similarity">
    <text evidence="1">Belongs to the multicopper oxidase family.</text>
</comment>
<dbReference type="GO" id="GO:0005507">
    <property type="term" value="F:copper ion binding"/>
    <property type="evidence" value="ECO:0007669"/>
    <property type="project" value="InterPro"/>
</dbReference>
<evidence type="ECO:0000259" key="8">
    <source>
        <dbReference type="Pfam" id="PF00394"/>
    </source>
</evidence>
<feature type="compositionally biased region" description="Basic and acidic residues" evidence="6">
    <location>
        <begin position="827"/>
        <end position="838"/>
    </location>
</feature>
<dbReference type="InterPro" id="IPR044130">
    <property type="entry name" value="CuRO_2_Fet3-like"/>
</dbReference>
<accession>A0AAD6G7R3</accession>
<reference evidence="11" key="1">
    <citation type="submission" date="2022-12" db="EMBL/GenBank/DDBJ databases">
        <authorList>
            <person name="Petersen C."/>
        </authorList>
    </citation>
    <scope>NUCLEOTIDE SEQUENCE</scope>
    <source>
        <strain evidence="11">IBT 16125</strain>
    </source>
</reference>
<dbReference type="Pfam" id="PF07731">
    <property type="entry name" value="Cu-oxidase_2"/>
    <property type="match status" value="1"/>
</dbReference>
<dbReference type="Proteomes" id="UP001213681">
    <property type="component" value="Unassembled WGS sequence"/>
</dbReference>
<protein>
    <submittedName>
        <fullName evidence="11">Multicopper oxidase abr1</fullName>
    </submittedName>
</protein>
<dbReference type="GO" id="GO:0004322">
    <property type="term" value="F:ferroxidase activity"/>
    <property type="evidence" value="ECO:0007669"/>
    <property type="project" value="TreeGrafter"/>
</dbReference>
<dbReference type="PANTHER" id="PTHR11709">
    <property type="entry name" value="MULTI-COPPER OXIDASE"/>
    <property type="match status" value="1"/>
</dbReference>
<dbReference type="SUPFAM" id="SSF49503">
    <property type="entry name" value="Cupredoxins"/>
    <property type="match status" value="3"/>
</dbReference>
<dbReference type="InterPro" id="IPR011706">
    <property type="entry name" value="Cu-oxidase_C"/>
</dbReference>
<dbReference type="Pfam" id="PF00394">
    <property type="entry name" value="Cu-oxidase"/>
    <property type="match status" value="1"/>
</dbReference>
<feature type="domain" description="Plastocyanin-like" evidence="9">
    <location>
        <begin position="370"/>
        <end position="502"/>
    </location>
</feature>
<evidence type="ECO:0000256" key="6">
    <source>
        <dbReference type="SAM" id="MobiDB-lite"/>
    </source>
</evidence>
<feature type="compositionally biased region" description="Pro residues" evidence="6">
    <location>
        <begin position="729"/>
        <end position="740"/>
    </location>
</feature>
<dbReference type="InterPro" id="IPR008972">
    <property type="entry name" value="Cupredoxin"/>
</dbReference>
<keyword evidence="3 7" id="KW-0732">Signal</keyword>
<dbReference type="GO" id="GO:0033215">
    <property type="term" value="P:reductive iron assimilation"/>
    <property type="evidence" value="ECO:0007669"/>
    <property type="project" value="TreeGrafter"/>
</dbReference>
<comment type="caution">
    <text evidence="11">The sequence shown here is derived from an EMBL/GenBank/DDBJ whole genome shotgun (WGS) entry which is preliminary data.</text>
</comment>
<dbReference type="InterPro" id="IPR002355">
    <property type="entry name" value="Cu_oxidase_Cu_BS"/>
</dbReference>
<dbReference type="Gene3D" id="2.60.40.420">
    <property type="entry name" value="Cupredoxins - blue copper proteins"/>
    <property type="match status" value="3"/>
</dbReference>
<feature type="compositionally biased region" description="Pro residues" evidence="6">
    <location>
        <begin position="692"/>
        <end position="706"/>
    </location>
</feature>
<dbReference type="AlphaFoldDB" id="A0AAD6G7R3"/>
<dbReference type="FunFam" id="2.60.40.420:FF:000071">
    <property type="entry name" value="Conidial pigment biosynthesis oxidase Abr1/brown 1"/>
    <property type="match status" value="1"/>
</dbReference>
<dbReference type="InterPro" id="IPR001117">
    <property type="entry name" value="Cu-oxidase_2nd"/>
</dbReference>
<feature type="compositionally biased region" description="Low complexity" evidence="6">
    <location>
        <begin position="563"/>
        <end position="593"/>
    </location>
</feature>
<feature type="domain" description="Plastocyanin-like" evidence="8">
    <location>
        <begin position="154"/>
        <end position="311"/>
    </location>
</feature>
<feature type="compositionally biased region" description="Low complexity" evidence="6">
    <location>
        <begin position="661"/>
        <end position="674"/>
    </location>
</feature>
<evidence type="ECO:0000256" key="2">
    <source>
        <dbReference type="ARBA" id="ARBA00022723"/>
    </source>
</evidence>
<feature type="compositionally biased region" description="Pro residues" evidence="6">
    <location>
        <begin position="651"/>
        <end position="660"/>
    </location>
</feature>
<organism evidence="11 12">
    <name type="scientific">Penicillium daleae</name>
    <dbReference type="NCBI Taxonomy" id="63821"/>
    <lineage>
        <taxon>Eukaryota</taxon>
        <taxon>Fungi</taxon>
        <taxon>Dikarya</taxon>
        <taxon>Ascomycota</taxon>
        <taxon>Pezizomycotina</taxon>
        <taxon>Eurotiomycetes</taxon>
        <taxon>Eurotiomycetidae</taxon>
        <taxon>Eurotiales</taxon>
        <taxon>Aspergillaceae</taxon>
        <taxon>Penicillium</taxon>
    </lineage>
</organism>
<evidence type="ECO:0000256" key="7">
    <source>
        <dbReference type="SAM" id="SignalP"/>
    </source>
</evidence>
<keyword evidence="2" id="KW-0479">Metal-binding</keyword>
<dbReference type="GO" id="GO:0033573">
    <property type="term" value="C:high-affinity iron permease complex"/>
    <property type="evidence" value="ECO:0007669"/>
    <property type="project" value="TreeGrafter"/>
</dbReference>
<evidence type="ECO:0000256" key="5">
    <source>
        <dbReference type="ARBA" id="ARBA00023008"/>
    </source>
</evidence>
<evidence type="ECO:0000256" key="4">
    <source>
        <dbReference type="ARBA" id="ARBA00023002"/>
    </source>
</evidence>
<dbReference type="CDD" id="cd13899">
    <property type="entry name" value="CuRO_3_Fet3p"/>
    <property type="match status" value="1"/>
</dbReference>
<dbReference type="InterPro" id="IPR033138">
    <property type="entry name" value="Cu_oxidase_CS"/>
</dbReference>
<dbReference type="InterPro" id="IPR045087">
    <property type="entry name" value="Cu-oxidase_fam"/>
</dbReference>
<dbReference type="GO" id="GO:0010106">
    <property type="term" value="P:cellular response to iron ion starvation"/>
    <property type="evidence" value="ECO:0007669"/>
    <property type="project" value="TreeGrafter"/>
</dbReference>
<name>A0AAD6G7R3_9EURO</name>
<reference evidence="11" key="2">
    <citation type="journal article" date="2023" name="IMA Fungus">
        <title>Comparative genomic study of the Penicillium genus elucidates a diverse pangenome and 15 lateral gene transfer events.</title>
        <authorList>
            <person name="Petersen C."/>
            <person name="Sorensen T."/>
            <person name="Nielsen M.R."/>
            <person name="Sondergaard T.E."/>
            <person name="Sorensen J.L."/>
            <person name="Fitzpatrick D.A."/>
            <person name="Frisvad J.C."/>
            <person name="Nielsen K.L."/>
        </authorList>
    </citation>
    <scope>NUCLEOTIDE SEQUENCE</scope>
    <source>
        <strain evidence="11">IBT 16125</strain>
    </source>
</reference>
<feature type="domain" description="Plastocyanin-like" evidence="10">
    <location>
        <begin position="27"/>
        <end position="146"/>
    </location>
</feature>
<dbReference type="RefSeq" id="XP_056770494.1">
    <property type="nucleotide sequence ID" value="XM_056906387.1"/>
</dbReference>
<evidence type="ECO:0000259" key="9">
    <source>
        <dbReference type="Pfam" id="PF07731"/>
    </source>
</evidence>
<dbReference type="GeneID" id="81596630"/>
<sequence length="854" mass="93848">MGKLNFLLLAGLAAKLVAAKDVHLEWNVTWVNASPDGYERPVIGINNQWPCPQVDVEFGDRVIVDVYNGLGNQSTGVHWHGFHQYHTGVMDGSSSVTQCPIPPGSHMQYSFYVKKANQTGTYWYHSHNMGQYPDGFRGAFIVHDPKPPFHYDDEFTITLSEWYHREMADLLHEYLSEENLQAFAGNEPVPNSALINDSTNTKIKVEPNKTYLVHIICVGNWPGHTWVLDGHEMTVVEVDGVYTEPYTVGSKMLRVAPGQRTSVLIHTKPDASENFAIWDTMDINMMFIYENRTIPENYNPNVTAWLVYDEAKPLPPPPVLYEFDFADDVAFVPLDKEPLLQPVNKQIIIDTSSTEINGIRRFTINNKTYIPQEVPTLYTANTIGKDLASNPEVYGQVNPFVVNYGDVVEIVINNHHDNLHPWHLHGHEFQVLERTGVDGGYFTGAYSANISQTPIRRDTIMVQNYGHAVLRFRANNPGVWLLHCHIEWHVEAGLVATIIEAPETFPESQHAPPQSHYDSCAAYPDPFNGNAAGKKGLDLSGANTEVETDTYGAMYNHTGDVAAAPSAPSASSAPAVAASSAPAPVPEKPQTTSVPPPPAATAPEYTQAPPPAAIAPEHTWVPPPGQGPIPTPTHHIRPPPHQQPAHEAPAPEAPSRPAPQAPALQQEAPAPQCPVAHVPAPQEPASQQETPAPQPPVPQVPAPQEPAPQGMPEYPEYPTPEPAEGVPVYPVPLAPPPPDEPIYVHEHDSNGPWPRPHTDESHAQAGDGPDADYAHSEDTKGAWPNPHSDKSDAQIGDGPDGQPIIAHNDDTKGLWPNPYENNGYVKAGDHVIETHDNGPNDLPQGYEYWQQYEH</sequence>
<dbReference type="PROSITE" id="PS00079">
    <property type="entry name" value="MULTICOPPER_OXIDASE1"/>
    <property type="match status" value="1"/>
</dbReference>
<proteinExistence type="inferred from homology"/>
<keyword evidence="5" id="KW-0186">Copper</keyword>
<dbReference type="EMBL" id="JAPVEA010000002">
    <property type="protein sequence ID" value="KAJ5461452.1"/>
    <property type="molecule type" value="Genomic_DNA"/>
</dbReference>
<dbReference type="PANTHER" id="PTHR11709:SF361">
    <property type="entry name" value="IRON TRANSPORT MULTICOPPER OXIDASE FET3"/>
    <property type="match status" value="1"/>
</dbReference>
<feature type="chain" id="PRO_5041948166" evidence="7">
    <location>
        <begin position="20"/>
        <end position="854"/>
    </location>
</feature>
<dbReference type="PRINTS" id="PR01217">
    <property type="entry name" value="PRICHEXTENSN"/>
</dbReference>
<dbReference type="Pfam" id="PF07732">
    <property type="entry name" value="Cu-oxidase_3"/>
    <property type="match status" value="1"/>
</dbReference>
<dbReference type="InterPro" id="IPR011707">
    <property type="entry name" value="Cu-oxidase-like_N"/>
</dbReference>
<feature type="compositionally biased region" description="Pro residues" evidence="6">
    <location>
        <begin position="621"/>
        <end position="631"/>
    </location>
</feature>
<dbReference type="PROSITE" id="PS00080">
    <property type="entry name" value="MULTICOPPER_OXIDASE2"/>
    <property type="match status" value="1"/>
</dbReference>
<gene>
    <name evidence="11" type="ORF">N7458_003004</name>
</gene>
<evidence type="ECO:0000313" key="11">
    <source>
        <dbReference type="EMBL" id="KAJ5461452.1"/>
    </source>
</evidence>
<feature type="region of interest" description="Disordered" evidence="6">
    <location>
        <begin position="563"/>
        <end position="854"/>
    </location>
</feature>
<feature type="signal peptide" evidence="7">
    <location>
        <begin position="1"/>
        <end position="19"/>
    </location>
</feature>
<keyword evidence="12" id="KW-1185">Reference proteome</keyword>
<evidence type="ECO:0000256" key="3">
    <source>
        <dbReference type="ARBA" id="ARBA00022729"/>
    </source>
</evidence>
<keyword evidence="4" id="KW-0560">Oxidoreductase</keyword>